<evidence type="ECO:0000313" key="9">
    <source>
        <dbReference type="EMBL" id="WOO76442.1"/>
    </source>
</evidence>
<accession>A0AAF0XZT0</accession>
<evidence type="ECO:0000259" key="8">
    <source>
        <dbReference type="Pfam" id="PF00135"/>
    </source>
</evidence>
<feature type="signal peptide" evidence="7">
    <location>
        <begin position="1"/>
        <end position="19"/>
    </location>
</feature>
<feature type="chain" id="PRO_5041781552" description="Carboxylic ester hydrolase" evidence="7">
    <location>
        <begin position="20"/>
        <end position="586"/>
    </location>
</feature>
<keyword evidence="5 7" id="KW-0378">Hydrolase</keyword>
<evidence type="ECO:0000256" key="2">
    <source>
        <dbReference type="ARBA" id="ARBA00005964"/>
    </source>
</evidence>
<dbReference type="InterPro" id="IPR002018">
    <property type="entry name" value="CarbesteraseB"/>
</dbReference>
<protein>
    <recommendedName>
        <fullName evidence="7">Carboxylic ester hydrolase</fullName>
        <ecNumber evidence="7">3.1.1.-</ecNumber>
    </recommendedName>
</protein>
<dbReference type="EC" id="3.1.1.-" evidence="7"/>
<evidence type="ECO:0000313" key="10">
    <source>
        <dbReference type="Proteomes" id="UP000827549"/>
    </source>
</evidence>
<dbReference type="RefSeq" id="XP_062622474.1">
    <property type="nucleotide sequence ID" value="XM_062766490.1"/>
</dbReference>
<keyword evidence="10" id="KW-1185">Reference proteome</keyword>
<dbReference type="FunFam" id="3.40.50.1820:FF:000213">
    <property type="entry name" value="Carboxylic ester hydrolase"/>
    <property type="match status" value="1"/>
</dbReference>
<evidence type="ECO:0000256" key="3">
    <source>
        <dbReference type="ARBA" id="ARBA00022525"/>
    </source>
</evidence>
<evidence type="ECO:0000256" key="7">
    <source>
        <dbReference type="RuleBase" id="RU361235"/>
    </source>
</evidence>
<comment type="subcellular location">
    <subcellularLocation>
        <location evidence="1">Secreted</location>
    </subcellularLocation>
</comment>
<name>A0AAF0XZT0_9TREE</name>
<dbReference type="InterPro" id="IPR019826">
    <property type="entry name" value="Carboxylesterase_B_AS"/>
</dbReference>
<dbReference type="Gene3D" id="3.40.50.1820">
    <property type="entry name" value="alpha/beta hydrolase"/>
    <property type="match status" value="1"/>
</dbReference>
<keyword evidence="6" id="KW-0325">Glycoprotein</keyword>
<dbReference type="GO" id="GO:0016787">
    <property type="term" value="F:hydrolase activity"/>
    <property type="evidence" value="ECO:0007669"/>
    <property type="project" value="UniProtKB-KW"/>
</dbReference>
<dbReference type="Pfam" id="PF00135">
    <property type="entry name" value="COesterase"/>
    <property type="match status" value="1"/>
</dbReference>
<organism evidence="9 10">
    <name type="scientific">Vanrija pseudolonga</name>
    <dbReference type="NCBI Taxonomy" id="143232"/>
    <lineage>
        <taxon>Eukaryota</taxon>
        <taxon>Fungi</taxon>
        <taxon>Dikarya</taxon>
        <taxon>Basidiomycota</taxon>
        <taxon>Agaricomycotina</taxon>
        <taxon>Tremellomycetes</taxon>
        <taxon>Trichosporonales</taxon>
        <taxon>Trichosporonaceae</taxon>
        <taxon>Vanrija</taxon>
    </lineage>
</organism>
<dbReference type="PROSITE" id="PS00122">
    <property type="entry name" value="CARBOXYLESTERASE_B_1"/>
    <property type="match status" value="1"/>
</dbReference>
<evidence type="ECO:0000256" key="5">
    <source>
        <dbReference type="ARBA" id="ARBA00022801"/>
    </source>
</evidence>
<sequence>MVTVSKGLLLLSLLGSALATPAPYVTENDIGERGIFPTVSINIPAGSITGLSRINIEAFTGIPFAQAPVSALRLAPPKPLDRPLVNFDATQQSAACPQFLGRPGDPSLLPNLVSIVSESPLFKKALKSQEDCLNINVFRPKGTKAGDNLPVLFWIFGGGFELGWNSMYDGGIIVSRGMDLGKPFIFVAVNYRVGGWGFLAGKEIKAAGAGNLGHRDQRLGLEWTADNIAAFGGDPSKVTIWGESAGAISVWNMMAYYGGNNLYKGKPLFRGGIMNSGSTVPISPIDGPKGQSVYDQVVAASPCAGQADTLNCLRNLPYDKFYSAVNSVPHVLGYNSVALSYLPRYDGDVLPDCPVRLLKQGKYAPVPFIIGDQEDEGTIFSLAQLNTSSNTKDIVDYLSNVFVPGFSRDKLTELVTAYPADITAGSPFRTFIFNEWYPGFKRMAAILGDLVFTLSRRWFLSVATTLHPEVPAWSYISSYGFGLPIVGTFHGSDILEMFYLGGIPTYLSNGLHGYYFNFLYNLDPNDASGGTSPGKSKVNVNWPRWDNTNRQLINFFKVFFTTIKDDFRQKAGDVLGKYMEDIIPYM</sequence>
<dbReference type="EMBL" id="CP086714">
    <property type="protein sequence ID" value="WOO76442.1"/>
    <property type="molecule type" value="Genomic_DNA"/>
</dbReference>
<keyword evidence="4 7" id="KW-0732">Signal</keyword>
<dbReference type="InterPro" id="IPR029058">
    <property type="entry name" value="AB_hydrolase_fold"/>
</dbReference>
<dbReference type="GO" id="GO:0005576">
    <property type="term" value="C:extracellular region"/>
    <property type="evidence" value="ECO:0007669"/>
    <property type="project" value="UniProtKB-SubCell"/>
</dbReference>
<proteinExistence type="inferred from homology"/>
<dbReference type="InterPro" id="IPR050309">
    <property type="entry name" value="Type-B_Carboxylest/Lipase"/>
</dbReference>
<comment type="similarity">
    <text evidence="2 7">Belongs to the type-B carboxylesterase/lipase family.</text>
</comment>
<dbReference type="GeneID" id="87803325"/>
<dbReference type="AlphaFoldDB" id="A0AAF0XZT0"/>
<keyword evidence="3" id="KW-0964">Secreted</keyword>
<dbReference type="Proteomes" id="UP000827549">
    <property type="component" value="Chromosome 1"/>
</dbReference>
<dbReference type="SUPFAM" id="SSF53474">
    <property type="entry name" value="alpha/beta-Hydrolases"/>
    <property type="match status" value="1"/>
</dbReference>
<feature type="domain" description="Carboxylesterase type B" evidence="8">
    <location>
        <begin position="40"/>
        <end position="554"/>
    </location>
</feature>
<evidence type="ECO:0000256" key="6">
    <source>
        <dbReference type="ARBA" id="ARBA00023180"/>
    </source>
</evidence>
<gene>
    <name evidence="9" type="primary">ARB_02369_0</name>
    <name evidence="9" type="ORF">LOC62_01G000063</name>
</gene>
<reference evidence="9" key="1">
    <citation type="submission" date="2023-10" db="EMBL/GenBank/DDBJ databases">
        <authorList>
            <person name="Noh H."/>
        </authorList>
    </citation>
    <scope>NUCLEOTIDE SEQUENCE</scope>
    <source>
        <strain evidence="9">DUCC4014</strain>
    </source>
</reference>
<evidence type="ECO:0000256" key="1">
    <source>
        <dbReference type="ARBA" id="ARBA00004613"/>
    </source>
</evidence>
<evidence type="ECO:0000256" key="4">
    <source>
        <dbReference type="ARBA" id="ARBA00022729"/>
    </source>
</evidence>
<dbReference type="PANTHER" id="PTHR11559">
    <property type="entry name" value="CARBOXYLESTERASE"/>
    <property type="match status" value="1"/>
</dbReference>